<name>A0A6V7WJR8_MELEN</name>
<comment type="caution">
    <text evidence="1">The sequence shown here is derived from an EMBL/GenBank/DDBJ whole genome shotgun (WGS) entry which is preliminary data.</text>
</comment>
<dbReference type="EMBL" id="CAJEWN010000627">
    <property type="protein sequence ID" value="CAD2187195.1"/>
    <property type="molecule type" value="Genomic_DNA"/>
</dbReference>
<gene>
    <name evidence="1" type="ORF">MENT_LOCUS39760</name>
</gene>
<proteinExistence type="predicted"/>
<organism evidence="1 2">
    <name type="scientific">Meloidogyne enterolobii</name>
    <name type="common">Root-knot nematode worm</name>
    <name type="synonym">Meloidogyne mayaguensis</name>
    <dbReference type="NCBI Taxonomy" id="390850"/>
    <lineage>
        <taxon>Eukaryota</taxon>
        <taxon>Metazoa</taxon>
        <taxon>Ecdysozoa</taxon>
        <taxon>Nematoda</taxon>
        <taxon>Chromadorea</taxon>
        <taxon>Rhabditida</taxon>
        <taxon>Tylenchina</taxon>
        <taxon>Tylenchomorpha</taxon>
        <taxon>Tylenchoidea</taxon>
        <taxon>Meloidogynidae</taxon>
        <taxon>Meloidogyninae</taxon>
        <taxon>Meloidogyne</taxon>
    </lineage>
</organism>
<dbReference type="Proteomes" id="UP000580250">
    <property type="component" value="Unassembled WGS sequence"/>
</dbReference>
<evidence type="ECO:0000313" key="2">
    <source>
        <dbReference type="Proteomes" id="UP000580250"/>
    </source>
</evidence>
<dbReference type="AlphaFoldDB" id="A0A6V7WJR8"/>
<protein>
    <submittedName>
        <fullName evidence="1">Uncharacterized protein</fullName>
    </submittedName>
</protein>
<evidence type="ECO:0000313" key="1">
    <source>
        <dbReference type="EMBL" id="CAD2187195.1"/>
    </source>
</evidence>
<sequence>MLHSNLQQDHDAALLSKFVDYSDLLPSHQQNESNHMLASTNWLDQYGEASAIVNSSDIQTPSVFDYFEKINENGIEKYHCKVHYNNQRCNSKTQRSMGKNSNLWKHLNDYHHQEYEALKARIIEHMKFVLNIFCNCNIHRKNFYIGLSFVCDD</sequence>
<accession>A0A6V7WJR8</accession>
<reference evidence="1 2" key="1">
    <citation type="submission" date="2020-08" db="EMBL/GenBank/DDBJ databases">
        <authorList>
            <person name="Koutsovoulos G."/>
            <person name="Danchin GJ E."/>
        </authorList>
    </citation>
    <scope>NUCLEOTIDE SEQUENCE [LARGE SCALE GENOMIC DNA]</scope>
</reference>